<comment type="caution">
    <text evidence="1">The sequence shown here is derived from an EMBL/GenBank/DDBJ whole genome shotgun (WGS) entry which is preliminary data.</text>
</comment>
<name>A0ABU0VYC6_9RHOB</name>
<sequence>MLDNRTAQIAALNDKLRTTFFNGGRTMITRSVASLDEDTRQKVLRAVQTFDNFNEDNNPYGERDFVSVEVDGERYFAKIDYYGMTFDEGSEDPANPEVTTRIMTIMHSSDY</sequence>
<protein>
    <submittedName>
        <fullName evidence="1">DUF3768 domain-containing protein</fullName>
    </submittedName>
</protein>
<proteinExistence type="predicted"/>
<evidence type="ECO:0000313" key="1">
    <source>
        <dbReference type="EMBL" id="MDQ2066755.1"/>
    </source>
</evidence>
<dbReference type="EMBL" id="JAVDBT010000008">
    <property type="protein sequence ID" value="MDQ2066755.1"/>
    <property type="molecule type" value="Genomic_DNA"/>
</dbReference>
<organism evidence="1 2">
    <name type="scientific">Pseudogemmobacter lacusdianii</name>
    <dbReference type="NCBI Taxonomy" id="3069608"/>
    <lineage>
        <taxon>Bacteria</taxon>
        <taxon>Pseudomonadati</taxon>
        <taxon>Pseudomonadota</taxon>
        <taxon>Alphaproteobacteria</taxon>
        <taxon>Rhodobacterales</taxon>
        <taxon>Paracoccaceae</taxon>
        <taxon>Pseudogemmobacter</taxon>
    </lineage>
</organism>
<accession>A0ABU0VYC6</accession>
<gene>
    <name evidence="1" type="ORF">Q9295_10230</name>
</gene>
<dbReference type="RefSeq" id="WP_306680466.1">
    <property type="nucleotide sequence ID" value="NZ_JAVDBT010000008.1"/>
</dbReference>
<keyword evidence="2" id="KW-1185">Reference proteome</keyword>
<dbReference type="Pfam" id="PF12599">
    <property type="entry name" value="DUF3768"/>
    <property type="match status" value="1"/>
</dbReference>
<reference evidence="1 2" key="1">
    <citation type="submission" date="2023-08" db="EMBL/GenBank/DDBJ databases">
        <title>Characterization of two Paracoccaceae strains isolated from Phycosphere and proposal of Xinfangfangia lacusdiani sp. nov.</title>
        <authorList>
            <person name="Deng Y."/>
            <person name="Zhang Y.Q."/>
        </authorList>
    </citation>
    <scope>NUCLEOTIDE SEQUENCE [LARGE SCALE GENOMIC DNA]</scope>
    <source>
        <strain evidence="1 2">CPCC 101601</strain>
    </source>
</reference>
<evidence type="ECO:0000313" key="2">
    <source>
        <dbReference type="Proteomes" id="UP001239680"/>
    </source>
</evidence>
<dbReference type="Proteomes" id="UP001239680">
    <property type="component" value="Unassembled WGS sequence"/>
</dbReference>
<dbReference type="InterPro" id="IPR022243">
    <property type="entry name" value="DUF3768"/>
</dbReference>